<feature type="signal peptide" evidence="2">
    <location>
        <begin position="1"/>
        <end position="22"/>
    </location>
</feature>
<dbReference type="GO" id="GO:0042597">
    <property type="term" value="C:periplasmic space"/>
    <property type="evidence" value="ECO:0007669"/>
    <property type="project" value="InterPro"/>
</dbReference>
<dbReference type="AlphaFoldDB" id="A0A916UR95"/>
<reference evidence="3" key="1">
    <citation type="journal article" date="2014" name="Int. J. Syst. Evol. Microbiol.">
        <title>Complete genome sequence of Corynebacterium casei LMG S-19264T (=DSM 44701T), isolated from a smear-ripened cheese.</title>
        <authorList>
            <consortium name="US DOE Joint Genome Institute (JGI-PGF)"/>
            <person name="Walter F."/>
            <person name="Albersmeier A."/>
            <person name="Kalinowski J."/>
            <person name="Ruckert C."/>
        </authorList>
    </citation>
    <scope>NUCLEOTIDE SEQUENCE</scope>
    <source>
        <strain evidence="3">CGMCC 1.12919</strain>
    </source>
</reference>
<organism evidence="3 4">
    <name type="scientific">Chelatococcus reniformis</name>
    <dbReference type="NCBI Taxonomy" id="1494448"/>
    <lineage>
        <taxon>Bacteria</taxon>
        <taxon>Pseudomonadati</taxon>
        <taxon>Pseudomonadota</taxon>
        <taxon>Alphaproteobacteria</taxon>
        <taxon>Hyphomicrobiales</taxon>
        <taxon>Chelatococcaceae</taxon>
        <taxon>Chelatococcus</taxon>
    </lineage>
</organism>
<evidence type="ECO:0000313" key="3">
    <source>
        <dbReference type="EMBL" id="GGC84342.1"/>
    </source>
</evidence>
<evidence type="ECO:0000256" key="2">
    <source>
        <dbReference type="SAM" id="SignalP"/>
    </source>
</evidence>
<evidence type="ECO:0000256" key="1">
    <source>
        <dbReference type="SAM" id="MobiDB-lite"/>
    </source>
</evidence>
<feature type="region of interest" description="Disordered" evidence="1">
    <location>
        <begin position="22"/>
        <end position="44"/>
    </location>
</feature>
<proteinExistence type="predicted"/>
<reference evidence="3" key="2">
    <citation type="submission" date="2020-09" db="EMBL/GenBank/DDBJ databases">
        <authorList>
            <person name="Sun Q."/>
            <person name="Zhou Y."/>
        </authorList>
    </citation>
    <scope>NUCLEOTIDE SEQUENCE</scope>
    <source>
        <strain evidence="3">CGMCC 1.12919</strain>
    </source>
</reference>
<evidence type="ECO:0000313" key="4">
    <source>
        <dbReference type="Proteomes" id="UP000637002"/>
    </source>
</evidence>
<feature type="compositionally biased region" description="Low complexity" evidence="1">
    <location>
        <begin position="22"/>
        <end position="32"/>
    </location>
</feature>
<keyword evidence="2" id="KW-0732">Signal</keyword>
<feature type="chain" id="PRO_5037479642" description="LTXXQ motif family protein" evidence="2">
    <location>
        <begin position="23"/>
        <end position="176"/>
    </location>
</feature>
<dbReference type="Proteomes" id="UP000637002">
    <property type="component" value="Unassembled WGS sequence"/>
</dbReference>
<sequence length="176" mass="19221">MKRTLAALTMTAALAVAGAASAQQQQNAQGADAGSGGRARPQMTDADRSAFVDARIAGIKAGLKLTPDQEKLWPQAEQAIRDAAKARAERFAQRREKRADARANPEDRPDLIQRMRGGAERMTENAATVSKLADGIEPLYKTLDEAQKRRLSVLIRSGMQQRKFAGHFGHWRQGAE</sequence>
<gene>
    <name evidence="3" type="ORF">GCM10010994_47820</name>
</gene>
<protein>
    <recommendedName>
        <fullName evidence="5">LTXXQ motif family protein</fullName>
    </recommendedName>
</protein>
<dbReference type="EMBL" id="BMGG01000009">
    <property type="protein sequence ID" value="GGC84342.1"/>
    <property type="molecule type" value="Genomic_DNA"/>
</dbReference>
<comment type="caution">
    <text evidence="3">The sequence shown here is derived from an EMBL/GenBank/DDBJ whole genome shotgun (WGS) entry which is preliminary data.</text>
</comment>
<evidence type="ECO:0008006" key="5">
    <source>
        <dbReference type="Google" id="ProtNLM"/>
    </source>
</evidence>
<keyword evidence="4" id="KW-1185">Reference proteome</keyword>
<feature type="region of interest" description="Disordered" evidence="1">
    <location>
        <begin position="84"/>
        <end position="111"/>
    </location>
</feature>
<accession>A0A916UR95</accession>
<dbReference type="Pfam" id="PF07813">
    <property type="entry name" value="LTXXQ"/>
    <property type="match status" value="1"/>
</dbReference>
<name>A0A916UR95_9HYPH</name>
<dbReference type="InterPro" id="IPR012899">
    <property type="entry name" value="LTXXQ"/>
</dbReference>